<name>A0A498HYQ0_MALDO</name>
<evidence type="ECO:0000313" key="1">
    <source>
        <dbReference type="EMBL" id="RXH75274.1"/>
    </source>
</evidence>
<reference evidence="1 2" key="1">
    <citation type="submission" date="2018-10" db="EMBL/GenBank/DDBJ databases">
        <title>A high-quality apple genome assembly.</title>
        <authorList>
            <person name="Hu J."/>
        </authorList>
    </citation>
    <scope>NUCLEOTIDE SEQUENCE [LARGE SCALE GENOMIC DNA]</scope>
    <source>
        <strain evidence="2">cv. HFTH1</strain>
        <tissue evidence="1">Young leaf</tissue>
    </source>
</reference>
<accession>A0A498HYQ0</accession>
<dbReference type="Proteomes" id="UP000290289">
    <property type="component" value="Chromosome 15"/>
</dbReference>
<keyword evidence="2" id="KW-1185">Reference proteome</keyword>
<dbReference type="AlphaFoldDB" id="A0A498HYQ0"/>
<gene>
    <name evidence="1" type="ORF">DVH24_029995</name>
</gene>
<evidence type="ECO:0008006" key="3">
    <source>
        <dbReference type="Google" id="ProtNLM"/>
    </source>
</evidence>
<sequence length="95" mass="11069">MAFEMLFDAVKLAHEENKMFQHLSRDIMSTLDSVQPLIKDFEKMAFLNLEEMYIDYCSDLIELPAEICELSKLKKFSVTVISCLPYLKGLESRKI</sequence>
<organism evidence="1 2">
    <name type="scientific">Malus domestica</name>
    <name type="common">Apple</name>
    <name type="synonym">Pyrus malus</name>
    <dbReference type="NCBI Taxonomy" id="3750"/>
    <lineage>
        <taxon>Eukaryota</taxon>
        <taxon>Viridiplantae</taxon>
        <taxon>Streptophyta</taxon>
        <taxon>Embryophyta</taxon>
        <taxon>Tracheophyta</taxon>
        <taxon>Spermatophyta</taxon>
        <taxon>Magnoliopsida</taxon>
        <taxon>eudicotyledons</taxon>
        <taxon>Gunneridae</taxon>
        <taxon>Pentapetalae</taxon>
        <taxon>rosids</taxon>
        <taxon>fabids</taxon>
        <taxon>Rosales</taxon>
        <taxon>Rosaceae</taxon>
        <taxon>Amygdaloideae</taxon>
        <taxon>Maleae</taxon>
        <taxon>Malus</taxon>
    </lineage>
</organism>
<protein>
    <recommendedName>
        <fullName evidence="3">Rx N-terminal domain-containing protein</fullName>
    </recommendedName>
</protein>
<comment type="caution">
    <text evidence="1">The sequence shown here is derived from an EMBL/GenBank/DDBJ whole genome shotgun (WGS) entry which is preliminary data.</text>
</comment>
<dbReference type="EMBL" id="RDQH01000341">
    <property type="protein sequence ID" value="RXH75274.1"/>
    <property type="molecule type" value="Genomic_DNA"/>
</dbReference>
<evidence type="ECO:0000313" key="2">
    <source>
        <dbReference type="Proteomes" id="UP000290289"/>
    </source>
</evidence>
<proteinExistence type="predicted"/>